<protein>
    <submittedName>
        <fullName evidence="1">Uncharacterized protein</fullName>
    </submittedName>
</protein>
<dbReference type="Proteomes" id="UP000325755">
    <property type="component" value="Chromosome"/>
</dbReference>
<evidence type="ECO:0000313" key="2">
    <source>
        <dbReference type="Proteomes" id="UP000325755"/>
    </source>
</evidence>
<keyword evidence="2" id="KW-1185">Reference proteome</keyword>
<name>A0A5Q0BDW5_9GAMM</name>
<gene>
    <name evidence="1" type="ORF">F6R98_00725</name>
</gene>
<reference evidence="1 2" key="1">
    <citation type="submission" date="2019-09" db="EMBL/GenBank/DDBJ databases">
        <title>Ecophysiology of the spiral-shaped methanotroph Methylospira mobilis as revealed by the complete genome sequence.</title>
        <authorList>
            <person name="Oshkin I.Y."/>
            <person name="Dedysh S.N."/>
            <person name="Miroshnikov K."/>
            <person name="Danilova O.V."/>
            <person name="Hakobyan A."/>
            <person name="Liesack W."/>
        </authorList>
    </citation>
    <scope>NUCLEOTIDE SEQUENCE [LARGE SCALE GENOMIC DNA]</scope>
    <source>
        <strain evidence="1 2">Shm1</strain>
    </source>
</reference>
<dbReference type="KEGG" id="mmob:F6R98_00725"/>
<accession>A0A5Q0BDW5</accession>
<dbReference type="RefSeq" id="WP_153247300.1">
    <property type="nucleotide sequence ID" value="NZ_CP044205.1"/>
</dbReference>
<dbReference type="EMBL" id="CP044205">
    <property type="protein sequence ID" value="QFY41322.1"/>
    <property type="molecule type" value="Genomic_DNA"/>
</dbReference>
<proteinExistence type="predicted"/>
<organism evidence="1 2">
    <name type="scientific">Candidatus Methylospira mobilis</name>
    <dbReference type="NCBI Taxonomy" id="1808979"/>
    <lineage>
        <taxon>Bacteria</taxon>
        <taxon>Pseudomonadati</taxon>
        <taxon>Pseudomonadota</taxon>
        <taxon>Gammaproteobacteria</taxon>
        <taxon>Methylococcales</taxon>
        <taxon>Methylococcaceae</taxon>
        <taxon>Candidatus Methylospira</taxon>
    </lineage>
</organism>
<dbReference type="AlphaFoldDB" id="A0A5Q0BDW5"/>
<dbReference type="InParanoid" id="A0A5Q0BDW5"/>
<sequence length="60" mass="6325">MELYEWIIIILCICQGRGSFNSSAGSACAAVEQMSAAAMLNADNAKVTDDVVANTAREAE</sequence>
<evidence type="ECO:0000313" key="1">
    <source>
        <dbReference type="EMBL" id="QFY41322.1"/>
    </source>
</evidence>